<name>A0A5C6DYL8_9BACT</name>
<proteinExistence type="predicted"/>
<dbReference type="SUPFAM" id="SSF48371">
    <property type="entry name" value="ARM repeat"/>
    <property type="match status" value="1"/>
</dbReference>
<reference evidence="1 2" key="1">
    <citation type="submission" date="2019-02" db="EMBL/GenBank/DDBJ databases">
        <title>Deep-cultivation of Planctomycetes and their phenomic and genomic characterization uncovers novel biology.</title>
        <authorList>
            <person name="Wiegand S."/>
            <person name="Jogler M."/>
            <person name="Boedeker C."/>
            <person name="Pinto D."/>
            <person name="Vollmers J."/>
            <person name="Rivas-Marin E."/>
            <person name="Kohn T."/>
            <person name="Peeters S.H."/>
            <person name="Heuer A."/>
            <person name="Rast P."/>
            <person name="Oberbeckmann S."/>
            <person name="Bunk B."/>
            <person name="Jeske O."/>
            <person name="Meyerdierks A."/>
            <person name="Storesund J.E."/>
            <person name="Kallscheuer N."/>
            <person name="Luecker S."/>
            <person name="Lage O.M."/>
            <person name="Pohl T."/>
            <person name="Merkel B.J."/>
            <person name="Hornburger P."/>
            <person name="Mueller R.-W."/>
            <person name="Bruemmer F."/>
            <person name="Labrenz M."/>
            <person name="Spormann A.M."/>
            <person name="Op Den Camp H."/>
            <person name="Overmann J."/>
            <person name="Amann R."/>
            <person name="Jetten M.S.M."/>
            <person name="Mascher T."/>
            <person name="Medema M.H."/>
            <person name="Devos D.P."/>
            <person name="Kaster A.-K."/>
            <person name="Ovreas L."/>
            <person name="Rohde M."/>
            <person name="Galperin M.Y."/>
            <person name="Jogler C."/>
        </authorList>
    </citation>
    <scope>NUCLEOTIDE SEQUENCE [LARGE SCALE GENOMIC DNA]</scope>
    <source>
        <strain evidence="1 2">Poly41</strain>
    </source>
</reference>
<gene>
    <name evidence="1" type="ORF">Poly41_13340</name>
</gene>
<dbReference type="AlphaFoldDB" id="A0A5C6DYL8"/>
<dbReference type="Proteomes" id="UP000319143">
    <property type="component" value="Unassembled WGS sequence"/>
</dbReference>
<keyword evidence="1" id="KW-0456">Lyase</keyword>
<dbReference type="GO" id="GO:0016829">
    <property type="term" value="F:lyase activity"/>
    <property type="evidence" value="ECO:0007669"/>
    <property type="project" value="UniProtKB-KW"/>
</dbReference>
<dbReference type="InterPro" id="IPR016024">
    <property type="entry name" value="ARM-type_fold"/>
</dbReference>
<dbReference type="RefSeq" id="WP_146525109.1">
    <property type="nucleotide sequence ID" value="NZ_SJPV01000002.1"/>
</dbReference>
<dbReference type="OrthoDB" id="280208at2"/>
<evidence type="ECO:0000313" key="1">
    <source>
        <dbReference type="EMBL" id="TWU40501.1"/>
    </source>
</evidence>
<dbReference type="InterPro" id="IPR011989">
    <property type="entry name" value="ARM-like"/>
</dbReference>
<dbReference type="Gene3D" id="1.25.10.10">
    <property type="entry name" value="Leucine-rich Repeat Variant"/>
    <property type="match status" value="2"/>
</dbReference>
<dbReference type="SMART" id="SM00567">
    <property type="entry name" value="EZ_HEAT"/>
    <property type="match status" value="3"/>
</dbReference>
<keyword evidence="2" id="KW-1185">Reference proteome</keyword>
<accession>A0A5C6DYL8</accession>
<evidence type="ECO:0000313" key="2">
    <source>
        <dbReference type="Proteomes" id="UP000319143"/>
    </source>
</evidence>
<comment type="caution">
    <text evidence="1">The sequence shown here is derived from an EMBL/GenBank/DDBJ whole genome shotgun (WGS) entry which is preliminary data.</text>
</comment>
<organism evidence="1 2">
    <name type="scientific">Novipirellula artificiosorum</name>
    <dbReference type="NCBI Taxonomy" id="2528016"/>
    <lineage>
        <taxon>Bacteria</taxon>
        <taxon>Pseudomonadati</taxon>
        <taxon>Planctomycetota</taxon>
        <taxon>Planctomycetia</taxon>
        <taxon>Pirellulales</taxon>
        <taxon>Pirellulaceae</taxon>
        <taxon>Novipirellula</taxon>
    </lineage>
</organism>
<sequence length="590" mass="65716">MEAIRERLVYLVMGLVIFAVNTAHAEGFPEQYDLAMDRRPTIPESQIAYAFPDGLKDLWTRGLDQPDAELQRMLIDTLAIAHQQGLSGMTDATPKLLALLQTPGQEMDVLVAAAQTLVILDAKDHAATLANSAMQYGPSLSQIVEPAIAAWKSPVMLATWIERIESGKADQRMLALAIDGLGKLQATEATNSLERLLFSVYEPTSVRMSAARALGRIHHSGMVEVADRLIQLNSTSDDDQRLPELNPLLAIEVLANHDDVETVTLMNLLASHPSTPVQSRALGRLYEIDPELVDPHIDRVISSRDVNVRRWCALSMIDQQAIDRIKTLAPLMQDINPGLRRDVALGLIRLAALPNLTDEVIERTRDVMNQHQWQGCEQACFVMAKLDYKPSGSRMVELLGHPRGEVRVASAWGLTQLRLSEWLPDMLEHAQRVYDGFRSGEFNDDMRGYSLQQAHLFIAFGDQMYRPADALMRNYLPKRKTLGHLSRPAAAWALGLLYEDDPQEDLITILEERLNDVDSMDPESLRMRSKCAITLGRMNAESALESLRSNANSCGGCYWAIERITGEPAPDPGTFTTEIDGWVLEPLTMP</sequence>
<protein>
    <submittedName>
        <fullName evidence="1">PBS lyase HEAT-like repeat protein</fullName>
    </submittedName>
</protein>
<dbReference type="EMBL" id="SJPV01000002">
    <property type="protein sequence ID" value="TWU40501.1"/>
    <property type="molecule type" value="Genomic_DNA"/>
</dbReference>
<dbReference type="InterPro" id="IPR004155">
    <property type="entry name" value="PBS_lyase_HEAT"/>
</dbReference>